<name>A0A024GC13_9STRA</name>
<accession>A0A024GC13</accession>
<sequence>MRLIGSFPSPGFQAFSHSKLLAGAKCEFCISQINRAPVLESRYVYANTCIRSIHCFIQLLQTFPPQKRIRCRTLLLQTSNTSLSSRRYRTTMRVRVYANNRWRKIPVPAIFRFHVASQDIVSALYIPRDVLFQARRLCSAPRRLL</sequence>
<evidence type="ECO:0000313" key="1">
    <source>
        <dbReference type="EMBL" id="CCI43862.1"/>
    </source>
</evidence>
<gene>
    <name evidence="1" type="ORF">BN9_046460</name>
</gene>
<dbReference type="InParanoid" id="A0A024GC13"/>
<dbReference type="EMBL" id="CAIX01000056">
    <property type="protein sequence ID" value="CCI43862.1"/>
    <property type="molecule type" value="Genomic_DNA"/>
</dbReference>
<proteinExistence type="predicted"/>
<organism evidence="1 2">
    <name type="scientific">Albugo candida</name>
    <dbReference type="NCBI Taxonomy" id="65357"/>
    <lineage>
        <taxon>Eukaryota</taxon>
        <taxon>Sar</taxon>
        <taxon>Stramenopiles</taxon>
        <taxon>Oomycota</taxon>
        <taxon>Peronosporomycetes</taxon>
        <taxon>Albuginales</taxon>
        <taxon>Albuginaceae</taxon>
        <taxon>Albugo</taxon>
    </lineage>
</organism>
<dbReference type="AlphaFoldDB" id="A0A024GC13"/>
<protein>
    <submittedName>
        <fullName evidence="1">Uncharacterized protein</fullName>
    </submittedName>
</protein>
<reference evidence="1 2" key="1">
    <citation type="submission" date="2012-05" db="EMBL/GenBank/DDBJ databases">
        <title>Recombination and specialization in a pathogen metapopulation.</title>
        <authorList>
            <person name="Gardiner A."/>
            <person name="Kemen E."/>
            <person name="Schultz-Larsen T."/>
            <person name="MacLean D."/>
            <person name="Van Oosterhout C."/>
            <person name="Jones J.D.G."/>
        </authorList>
    </citation>
    <scope>NUCLEOTIDE SEQUENCE [LARGE SCALE GENOMIC DNA]</scope>
    <source>
        <strain evidence="1 2">Ac Nc2</strain>
    </source>
</reference>
<evidence type="ECO:0000313" key="2">
    <source>
        <dbReference type="Proteomes" id="UP000053237"/>
    </source>
</evidence>
<comment type="caution">
    <text evidence="1">The sequence shown here is derived from an EMBL/GenBank/DDBJ whole genome shotgun (WGS) entry which is preliminary data.</text>
</comment>
<keyword evidence="2" id="KW-1185">Reference proteome</keyword>
<dbReference type="Proteomes" id="UP000053237">
    <property type="component" value="Unassembled WGS sequence"/>
</dbReference>